<dbReference type="Proteomes" id="UP000653493">
    <property type="component" value="Unassembled WGS sequence"/>
</dbReference>
<protein>
    <submittedName>
        <fullName evidence="2">Uncharacterized protein</fullName>
    </submittedName>
</protein>
<reference evidence="2" key="2">
    <citation type="submission" date="2020-09" db="EMBL/GenBank/DDBJ databases">
        <authorList>
            <person name="Sun Q."/>
            <person name="Ohkuma M."/>
        </authorList>
    </citation>
    <scope>NUCLEOTIDE SEQUENCE</scope>
    <source>
        <strain evidence="2">JCM 4234</strain>
    </source>
</reference>
<keyword evidence="3" id="KW-1185">Reference proteome</keyword>
<feature type="region of interest" description="Disordered" evidence="1">
    <location>
        <begin position="30"/>
        <end position="60"/>
    </location>
</feature>
<evidence type="ECO:0000313" key="3">
    <source>
        <dbReference type="Proteomes" id="UP000653493"/>
    </source>
</evidence>
<dbReference type="AlphaFoldDB" id="A0A918LB59"/>
<organism evidence="2 3">
    <name type="scientific">Streptomyces griseoviridis</name>
    <dbReference type="NCBI Taxonomy" id="45398"/>
    <lineage>
        <taxon>Bacteria</taxon>
        <taxon>Bacillati</taxon>
        <taxon>Actinomycetota</taxon>
        <taxon>Actinomycetes</taxon>
        <taxon>Kitasatosporales</taxon>
        <taxon>Streptomycetaceae</taxon>
        <taxon>Streptomyces</taxon>
    </lineage>
</organism>
<evidence type="ECO:0000256" key="1">
    <source>
        <dbReference type="SAM" id="MobiDB-lite"/>
    </source>
</evidence>
<evidence type="ECO:0000313" key="2">
    <source>
        <dbReference type="EMBL" id="GGS27204.1"/>
    </source>
</evidence>
<dbReference type="EMBL" id="BMSL01000002">
    <property type="protein sequence ID" value="GGS27204.1"/>
    <property type="molecule type" value="Genomic_DNA"/>
</dbReference>
<gene>
    <name evidence="2" type="ORF">GCM10010238_14790</name>
</gene>
<proteinExistence type="predicted"/>
<comment type="caution">
    <text evidence="2">The sequence shown here is derived from an EMBL/GenBank/DDBJ whole genome shotgun (WGS) entry which is preliminary data.</text>
</comment>
<reference evidence="2" key="1">
    <citation type="journal article" date="2014" name="Int. J. Syst. Evol. Microbiol.">
        <title>Complete genome sequence of Corynebacterium casei LMG S-19264T (=DSM 44701T), isolated from a smear-ripened cheese.</title>
        <authorList>
            <consortium name="US DOE Joint Genome Institute (JGI-PGF)"/>
            <person name="Walter F."/>
            <person name="Albersmeier A."/>
            <person name="Kalinowski J."/>
            <person name="Ruckert C."/>
        </authorList>
    </citation>
    <scope>NUCLEOTIDE SEQUENCE</scope>
    <source>
        <strain evidence="2">JCM 4234</strain>
    </source>
</reference>
<name>A0A918LB59_STRGD</name>
<accession>A0A918LB59</accession>
<sequence>MSSLSLSLRGLTISAATSYYPLRVWCEGGSAPGEERAGPRKAQVIDAYGPVRDGRAAHAP</sequence>